<dbReference type="PROSITE" id="PS00463">
    <property type="entry name" value="ZN2_CY6_FUNGAL_1"/>
    <property type="match status" value="1"/>
</dbReference>
<sequence>MQDKHKLQKKRQKKKIIRMTSSRPVKLACLVCRASKIRCDGQNPCANCRLHQEQCRYEPSRRGGARRGPLAAQELARKKTQRLARHPNANNFNRDSGGNGPGHHWADSVPLPPSSPSPIESGPHLPGVSLENLDISFPTPLSGDTQELQGPLDMLMSGIRAYSCDQDLINAYYIFIHPYFPLLPPPSSAQYEDKYVVLSVRSPYADASTLPYWPTSPLGLALAAMLAPIPPRRSAQAKEDGAAALRRAYADLYARSALESLQDSLEVWSNGDLADGPRSSLHPEIPRRIEPVLALGLLSLYEYCQRGSIPRMRAWANQALTAAMDLSLHMENPETSCWDAHRRCWWATLFLVYQSSILNGSDPIITFDDHRITTMFPEFRGCREPWPLVVNAQVALLRSCSIARALIRETNTNPRLPASISEDIQHLEVFILSLAAEVDRFRCVTHYQGTEADASRNLWAISNALIHTSRLTLHRVRAFPEHPLFQDKPCDLLAIHTSSRPAHDIRLSTGRISEINAVFTQTEQEAVQICLQSALVVSRVFRRLPAPNPSYSDTVEVEAALSSTWRRRLGSPRSVPYMAICQIQSFYVLATLLRRVHAAMCSGTMSSYAYLLDRTSVISAVQDAERLVEELQRGMEALGNSIQADAVFEGVGTMIREVEAVFESMVMD</sequence>
<comment type="caution">
    <text evidence="7">The sequence shown here is derived from an EMBL/GenBank/DDBJ whole genome shotgun (WGS) entry which is preliminary data.</text>
</comment>
<keyword evidence="8" id="KW-1185">Reference proteome</keyword>
<organism evidence="7 8">
    <name type="scientific">Aspergillus granulosus</name>
    <dbReference type="NCBI Taxonomy" id="176169"/>
    <lineage>
        <taxon>Eukaryota</taxon>
        <taxon>Fungi</taxon>
        <taxon>Dikarya</taxon>
        <taxon>Ascomycota</taxon>
        <taxon>Pezizomycotina</taxon>
        <taxon>Eurotiomycetes</taxon>
        <taxon>Eurotiomycetidae</taxon>
        <taxon>Eurotiales</taxon>
        <taxon>Aspergillaceae</taxon>
        <taxon>Aspergillus</taxon>
        <taxon>Aspergillus subgen. Nidulantes</taxon>
    </lineage>
</organism>
<feature type="region of interest" description="Disordered" evidence="5">
    <location>
        <begin position="56"/>
        <end position="125"/>
    </location>
</feature>
<evidence type="ECO:0000256" key="4">
    <source>
        <dbReference type="ARBA" id="ARBA00023242"/>
    </source>
</evidence>
<keyword evidence="3" id="KW-0804">Transcription</keyword>
<dbReference type="PANTHER" id="PTHR47431:SF5">
    <property type="entry name" value="ZN(II)2CYS6 TRANSCRIPTION FACTOR (EUROFUNG)"/>
    <property type="match status" value="1"/>
</dbReference>
<dbReference type="Pfam" id="PF00172">
    <property type="entry name" value="Zn_clus"/>
    <property type="match status" value="1"/>
</dbReference>
<dbReference type="SUPFAM" id="SSF57701">
    <property type="entry name" value="Zn2/Cys6 DNA-binding domain"/>
    <property type="match status" value="1"/>
</dbReference>
<evidence type="ECO:0000256" key="1">
    <source>
        <dbReference type="ARBA" id="ARBA00023015"/>
    </source>
</evidence>
<keyword evidence="2" id="KW-0238">DNA-binding</keyword>
<dbReference type="SMART" id="SM00066">
    <property type="entry name" value="GAL4"/>
    <property type="match status" value="1"/>
</dbReference>
<dbReference type="EMBL" id="JBFXLT010000154">
    <property type="protein sequence ID" value="KAL2803028.1"/>
    <property type="molecule type" value="Genomic_DNA"/>
</dbReference>
<evidence type="ECO:0000313" key="7">
    <source>
        <dbReference type="EMBL" id="KAL2803028.1"/>
    </source>
</evidence>
<dbReference type="Gene3D" id="4.10.240.10">
    <property type="entry name" value="Zn(2)-C6 fungal-type DNA-binding domain"/>
    <property type="match status" value="1"/>
</dbReference>
<dbReference type="CDD" id="cd00067">
    <property type="entry name" value="GAL4"/>
    <property type="match status" value="1"/>
</dbReference>
<dbReference type="PANTHER" id="PTHR47431">
    <property type="entry name" value="ZN(II)2CYS6 TRANSCRIPTION FACTOR (EUROFUNG)-RELATED"/>
    <property type="match status" value="1"/>
</dbReference>
<dbReference type="CDD" id="cd12148">
    <property type="entry name" value="fungal_TF_MHR"/>
    <property type="match status" value="1"/>
</dbReference>
<dbReference type="PROSITE" id="PS50048">
    <property type="entry name" value="ZN2_CY6_FUNGAL_2"/>
    <property type="match status" value="1"/>
</dbReference>
<name>A0ABR4GVD7_9EURO</name>
<feature type="domain" description="Zn(2)-C6 fungal-type" evidence="6">
    <location>
        <begin position="28"/>
        <end position="57"/>
    </location>
</feature>
<dbReference type="Proteomes" id="UP001610334">
    <property type="component" value="Unassembled WGS sequence"/>
</dbReference>
<reference evidence="7 8" key="1">
    <citation type="submission" date="2024-07" db="EMBL/GenBank/DDBJ databases">
        <title>Section-level genome sequencing and comparative genomics of Aspergillus sections Usti and Cavernicolus.</title>
        <authorList>
            <consortium name="Lawrence Berkeley National Laboratory"/>
            <person name="Nybo J.L."/>
            <person name="Vesth T.C."/>
            <person name="Theobald S."/>
            <person name="Frisvad J.C."/>
            <person name="Larsen T.O."/>
            <person name="Kjaerboelling I."/>
            <person name="Rothschild-Mancinelli K."/>
            <person name="Lyhne E.K."/>
            <person name="Kogle M.E."/>
            <person name="Barry K."/>
            <person name="Clum A."/>
            <person name="Na H."/>
            <person name="Ledsgaard L."/>
            <person name="Lin J."/>
            <person name="Lipzen A."/>
            <person name="Kuo A."/>
            <person name="Riley R."/>
            <person name="Mondo S."/>
            <person name="Labutti K."/>
            <person name="Haridas S."/>
            <person name="Pangalinan J."/>
            <person name="Salamov A.A."/>
            <person name="Simmons B.A."/>
            <person name="Magnuson J.K."/>
            <person name="Chen J."/>
            <person name="Drula E."/>
            <person name="Henrissat B."/>
            <person name="Wiebenga A."/>
            <person name="Lubbers R.J."/>
            <person name="Gomes A.C."/>
            <person name="Makela M.R."/>
            <person name="Stajich J."/>
            <person name="Grigoriev I.V."/>
            <person name="Mortensen U.H."/>
            <person name="De Vries R.P."/>
            <person name="Baker S.E."/>
            <person name="Andersen M.R."/>
        </authorList>
    </citation>
    <scope>NUCLEOTIDE SEQUENCE [LARGE SCALE GENOMIC DNA]</scope>
    <source>
        <strain evidence="7 8">CBS 588.65</strain>
    </source>
</reference>
<evidence type="ECO:0000256" key="3">
    <source>
        <dbReference type="ARBA" id="ARBA00023163"/>
    </source>
</evidence>
<evidence type="ECO:0000256" key="5">
    <source>
        <dbReference type="SAM" id="MobiDB-lite"/>
    </source>
</evidence>
<proteinExistence type="predicted"/>
<dbReference type="InterPro" id="IPR036864">
    <property type="entry name" value="Zn2-C6_fun-type_DNA-bd_sf"/>
</dbReference>
<keyword evidence="4" id="KW-0539">Nucleus</keyword>
<protein>
    <recommendedName>
        <fullName evidence="6">Zn(2)-C6 fungal-type domain-containing protein</fullName>
    </recommendedName>
</protein>
<evidence type="ECO:0000259" key="6">
    <source>
        <dbReference type="PROSITE" id="PS50048"/>
    </source>
</evidence>
<accession>A0ABR4GVD7</accession>
<keyword evidence="1" id="KW-0805">Transcription regulation</keyword>
<gene>
    <name evidence="7" type="ORF">BJX63DRAFT_413302</name>
</gene>
<evidence type="ECO:0000256" key="2">
    <source>
        <dbReference type="ARBA" id="ARBA00023125"/>
    </source>
</evidence>
<evidence type="ECO:0000313" key="8">
    <source>
        <dbReference type="Proteomes" id="UP001610334"/>
    </source>
</evidence>
<dbReference type="InterPro" id="IPR001138">
    <property type="entry name" value="Zn2Cys6_DnaBD"/>
</dbReference>